<accession>A0ABS2EPK1</accession>
<evidence type="ECO:0000313" key="2">
    <source>
        <dbReference type="EMBL" id="MBM6754422.1"/>
    </source>
</evidence>
<dbReference type="PANTHER" id="PTHR42695">
    <property type="entry name" value="GLUTAMINE AMIDOTRANSFERASE YLR126C-RELATED"/>
    <property type="match status" value="1"/>
</dbReference>
<keyword evidence="2" id="KW-0315">Glutamine amidotransferase</keyword>
<dbReference type="PROSITE" id="PS51273">
    <property type="entry name" value="GATASE_TYPE_1"/>
    <property type="match status" value="1"/>
</dbReference>
<protein>
    <submittedName>
        <fullName evidence="2">Type 1 glutamine amidotransferase</fullName>
    </submittedName>
</protein>
<dbReference type="Proteomes" id="UP000776629">
    <property type="component" value="Unassembled WGS sequence"/>
</dbReference>
<gene>
    <name evidence="2" type="ORF">H5993_06600</name>
</gene>
<dbReference type="Gene3D" id="3.40.50.880">
    <property type="match status" value="1"/>
</dbReference>
<dbReference type="Pfam" id="PF00117">
    <property type="entry name" value="GATase"/>
    <property type="match status" value="1"/>
</dbReference>
<evidence type="ECO:0000313" key="3">
    <source>
        <dbReference type="Proteomes" id="UP000776629"/>
    </source>
</evidence>
<dbReference type="RefSeq" id="WP_204776723.1">
    <property type="nucleotide sequence ID" value="NZ_JACJJQ010000029.1"/>
</dbReference>
<organism evidence="2 3">
    <name type="scientific">Limosilactobacillus alvi</name>
    <dbReference type="NCBI Taxonomy" id="990412"/>
    <lineage>
        <taxon>Bacteria</taxon>
        <taxon>Bacillati</taxon>
        <taxon>Bacillota</taxon>
        <taxon>Bacilli</taxon>
        <taxon>Lactobacillales</taxon>
        <taxon>Lactobacillaceae</taxon>
        <taxon>Limosilactobacillus</taxon>
    </lineage>
</organism>
<reference evidence="2 3" key="1">
    <citation type="journal article" date="2021" name="Sci. Rep.">
        <title>The distribution of antibiotic resistance genes in chicken gut microbiota commensals.</title>
        <authorList>
            <person name="Juricova H."/>
            <person name="Matiasovicova J."/>
            <person name="Kubasova T."/>
            <person name="Cejkova D."/>
            <person name="Rychlik I."/>
        </authorList>
    </citation>
    <scope>NUCLEOTIDE SEQUENCE [LARGE SCALE GENOMIC DNA]</scope>
    <source>
        <strain evidence="2 3">An810</strain>
    </source>
</reference>
<name>A0ABS2EPK1_9LACO</name>
<dbReference type="EMBL" id="JACJJQ010000029">
    <property type="protein sequence ID" value="MBM6754422.1"/>
    <property type="molecule type" value="Genomic_DNA"/>
</dbReference>
<dbReference type="SUPFAM" id="SSF52317">
    <property type="entry name" value="Class I glutamine amidotransferase-like"/>
    <property type="match status" value="1"/>
</dbReference>
<dbReference type="InterPro" id="IPR044992">
    <property type="entry name" value="ChyE-like"/>
</dbReference>
<dbReference type="InterPro" id="IPR017926">
    <property type="entry name" value="GATASE"/>
</dbReference>
<keyword evidence="3" id="KW-1185">Reference proteome</keyword>
<comment type="caution">
    <text evidence="2">The sequence shown here is derived from an EMBL/GenBank/DDBJ whole genome shotgun (WGS) entry which is preliminary data.</text>
</comment>
<dbReference type="PANTHER" id="PTHR42695:SF5">
    <property type="entry name" value="GLUTAMINE AMIDOTRANSFERASE YLR126C-RELATED"/>
    <property type="match status" value="1"/>
</dbReference>
<sequence length="223" mass="24943">MRVNVLQHTPSEGPGSILQWAKYHHHEVFTYHPAQFGKLPSVQETDLLVILGSPQSPNDDFPWIKAERQLIKEMLIADKPIFGACFGAQQIAVVLGAKVHKAAVKEVGWAPVNLQSDVLTDFPQTATVLHWHEEMFELPEGAKLLFTSRDHQNQGFAYGDKVIGLQFHFEPDLYNLRSMVVNDGDYADEGNILKQTADQILVHGVPKENVSLMAKLLDQIVNA</sequence>
<dbReference type="InterPro" id="IPR029062">
    <property type="entry name" value="Class_I_gatase-like"/>
</dbReference>
<dbReference type="CDD" id="cd01741">
    <property type="entry name" value="GATase1_1"/>
    <property type="match status" value="1"/>
</dbReference>
<feature type="domain" description="Glutamine amidotransferase" evidence="1">
    <location>
        <begin position="42"/>
        <end position="170"/>
    </location>
</feature>
<evidence type="ECO:0000259" key="1">
    <source>
        <dbReference type="Pfam" id="PF00117"/>
    </source>
</evidence>
<proteinExistence type="predicted"/>